<dbReference type="Gene3D" id="3.30.565.10">
    <property type="entry name" value="Histidine kinase-like ATPase, C-terminal domain"/>
    <property type="match status" value="1"/>
</dbReference>
<dbReference type="InterPro" id="IPR003594">
    <property type="entry name" value="HATPase_dom"/>
</dbReference>
<proteinExistence type="predicted"/>
<keyword evidence="3" id="KW-0547">Nucleotide-binding</keyword>
<dbReference type="EMBL" id="JAAXLS010000041">
    <property type="protein sequence ID" value="NKQ57747.1"/>
    <property type="molecule type" value="Genomic_DNA"/>
</dbReference>
<name>A0ABX1JD80_9PSEU</name>
<evidence type="ECO:0000313" key="3">
    <source>
        <dbReference type="EMBL" id="NKQ57747.1"/>
    </source>
</evidence>
<feature type="compositionally biased region" description="Low complexity" evidence="1">
    <location>
        <begin position="45"/>
        <end position="69"/>
    </location>
</feature>
<keyword evidence="4" id="KW-1185">Reference proteome</keyword>
<organism evidence="3 4">
    <name type="scientific">Amycolatopsis acididurans</name>
    <dbReference type="NCBI Taxonomy" id="2724524"/>
    <lineage>
        <taxon>Bacteria</taxon>
        <taxon>Bacillati</taxon>
        <taxon>Actinomycetota</taxon>
        <taxon>Actinomycetes</taxon>
        <taxon>Pseudonocardiales</taxon>
        <taxon>Pseudonocardiaceae</taxon>
        <taxon>Amycolatopsis</taxon>
    </lineage>
</organism>
<dbReference type="Pfam" id="PF13581">
    <property type="entry name" value="HATPase_c_2"/>
    <property type="match status" value="1"/>
</dbReference>
<feature type="region of interest" description="Disordered" evidence="1">
    <location>
        <begin position="37"/>
        <end position="81"/>
    </location>
</feature>
<reference evidence="3 4" key="1">
    <citation type="submission" date="2020-04" db="EMBL/GenBank/DDBJ databases">
        <title>Novel species.</title>
        <authorList>
            <person name="Teo W.F.A."/>
            <person name="Lipun K."/>
            <person name="Srisuk N."/>
            <person name="Duangmal K."/>
        </authorList>
    </citation>
    <scope>NUCLEOTIDE SEQUENCE [LARGE SCALE GENOMIC DNA]</scope>
    <source>
        <strain evidence="3 4">K13G38</strain>
    </source>
</reference>
<gene>
    <name evidence="3" type="ORF">HFP15_33290</name>
</gene>
<comment type="caution">
    <text evidence="3">The sequence shown here is derived from an EMBL/GenBank/DDBJ whole genome shotgun (WGS) entry which is preliminary data.</text>
</comment>
<accession>A0ABX1JD80</accession>
<dbReference type="RefSeq" id="WP_168520913.1">
    <property type="nucleotide sequence ID" value="NZ_JAAXLS010000041.1"/>
</dbReference>
<keyword evidence="3" id="KW-0067">ATP-binding</keyword>
<protein>
    <submittedName>
        <fullName evidence="3">ATP-binding protein</fullName>
    </submittedName>
</protein>
<evidence type="ECO:0000313" key="4">
    <source>
        <dbReference type="Proteomes" id="UP000715441"/>
    </source>
</evidence>
<dbReference type="Proteomes" id="UP000715441">
    <property type="component" value="Unassembled WGS sequence"/>
</dbReference>
<sequence length="81" mass="8286">MANVVTRADPDATSGTMTVTAGPDGLMVTVTDNRRCHDNPSSSHAGLGLPLIPALAPESSSTTGPTGTTVRMHWPTPTTLS</sequence>
<feature type="domain" description="Histidine kinase/HSP90-like ATPase" evidence="2">
    <location>
        <begin position="1"/>
        <end position="74"/>
    </location>
</feature>
<dbReference type="GO" id="GO:0005524">
    <property type="term" value="F:ATP binding"/>
    <property type="evidence" value="ECO:0007669"/>
    <property type="project" value="UniProtKB-KW"/>
</dbReference>
<feature type="region of interest" description="Disordered" evidence="1">
    <location>
        <begin position="1"/>
        <end position="24"/>
    </location>
</feature>
<evidence type="ECO:0000256" key="1">
    <source>
        <dbReference type="SAM" id="MobiDB-lite"/>
    </source>
</evidence>
<evidence type="ECO:0000259" key="2">
    <source>
        <dbReference type="Pfam" id="PF13581"/>
    </source>
</evidence>
<dbReference type="InterPro" id="IPR036890">
    <property type="entry name" value="HATPase_C_sf"/>
</dbReference>